<protein>
    <submittedName>
        <fullName evidence="1">Uncharacterized protein</fullName>
    </submittedName>
</protein>
<name>A0A0V0ZF80_9BILA</name>
<keyword evidence="2" id="KW-1185">Reference proteome</keyword>
<comment type="caution">
    <text evidence="1">The sequence shown here is derived from an EMBL/GenBank/DDBJ whole genome shotgun (WGS) entry which is preliminary data.</text>
</comment>
<dbReference type="EMBL" id="JYDQ01000204">
    <property type="protein sequence ID" value="KRY11158.1"/>
    <property type="molecule type" value="Genomic_DNA"/>
</dbReference>
<proteinExistence type="predicted"/>
<dbReference type="Proteomes" id="UP000054783">
    <property type="component" value="Unassembled WGS sequence"/>
</dbReference>
<evidence type="ECO:0000313" key="2">
    <source>
        <dbReference type="Proteomes" id="UP000054783"/>
    </source>
</evidence>
<evidence type="ECO:0000313" key="1">
    <source>
        <dbReference type="EMBL" id="KRY11158.1"/>
    </source>
</evidence>
<organism evidence="1 2">
    <name type="scientific">Trichinella patagoniensis</name>
    <dbReference type="NCBI Taxonomy" id="990121"/>
    <lineage>
        <taxon>Eukaryota</taxon>
        <taxon>Metazoa</taxon>
        <taxon>Ecdysozoa</taxon>
        <taxon>Nematoda</taxon>
        <taxon>Enoplea</taxon>
        <taxon>Dorylaimia</taxon>
        <taxon>Trichinellida</taxon>
        <taxon>Trichinellidae</taxon>
        <taxon>Trichinella</taxon>
    </lineage>
</organism>
<dbReference type="AlphaFoldDB" id="A0A0V0ZF80"/>
<sequence>MFIYQQELALLFVTSFCLMNLPFDSLSHSSFDGYAFIRSMRAERTLLFYHSCMLCKQTNHQKTINGLLRQLFCVEHFSSSLNCRDG</sequence>
<reference evidence="1 2" key="1">
    <citation type="submission" date="2015-01" db="EMBL/GenBank/DDBJ databases">
        <title>Evolution of Trichinella species and genotypes.</title>
        <authorList>
            <person name="Korhonen P.K."/>
            <person name="Edoardo P."/>
            <person name="Giuseppe L.R."/>
            <person name="Gasser R.B."/>
        </authorList>
    </citation>
    <scope>NUCLEOTIDE SEQUENCE [LARGE SCALE GENOMIC DNA]</scope>
    <source>
        <strain evidence="1">ISS2496</strain>
    </source>
</reference>
<accession>A0A0V0ZF80</accession>
<gene>
    <name evidence="1" type="ORF">T12_16704</name>
</gene>